<dbReference type="EMBL" id="CM007383">
    <property type="protein sequence ID" value="ONK75705.1"/>
    <property type="molecule type" value="Genomic_DNA"/>
</dbReference>
<sequence>MAGSMEMTAGMEPTEKARSWVDLWVRASRARVRCGWPRLLRRRRLQSPLPVLILVSQRQAHGREQQQRPRGRYVHSASYQHAQQAFEAAKAINDINAIASILAHYPYHIESLLTFAELYKYSGEHQASADAISKSSPFYQSEEDRMVKLLQIALKCIYKSADARPTMSQVAEMIHSLKEEDDRSVVSEIDSRDA</sequence>
<accession>A0A5P1FBH7</accession>
<dbReference type="Gramene" id="ONK75705">
    <property type="protein sequence ID" value="ONK75705"/>
    <property type="gene ID" value="A4U43_C03F19690"/>
</dbReference>
<dbReference type="Gene3D" id="1.10.510.10">
    <property type="entry name" value="Transferase(Phosphotransferase) domain 1"/>
    <property type="match status" value="1"/>
</dbReference>
<dbReference type="AlphaFoldDB" id="A0A5P1FBH7"/>
<reference evidence="2" key="1">
    <citation type="journal article" date="2017" name="Nat. Commun.">
        <title>The asparagus genome sheds light on the origin and evolution of a young Y chromosome.</title>
        <authorList>
            <person name="Harkess A."/>
            <person name="Zhou J."/>
            <person name="Xu C."/>
            <person name="Bowers J.E."/>
            <person name="Van der Hulst R."/>
            <person name="Ayyampalayam S."/>
            <person name="Mercati F."/>
            <person name="Riccardi P."/>
            <person name="McKain M.R."/>
            <person name="Kakrana A."/>
            <person name="Tang H."/>
            <person name="Ray J."/>
            <person name="Groenendijk J."/>
            <person name="Arikit S."/>
            <person name="Mathioni S.M."/>
            <person name="Nakano M."/>
            <person name="Shan H."/>
            <person name="Telgmann-Rauber A."/>
            <person name="Kanno A."/>
            <person name="Yue Z."/>
            <person name="Chen H."/>
            <person name="Li W."/>
            <person name="Chen Y."/>
            <person name="Xu X."/>
            <person name="Zhang Y."/>
            <person name="Luo S."/>
            <person name="Chen H."/>
            <person name="Gao J."/>
            <person name="Mao Z."/>
            <person name="Pires J.C."/>
            <person name="Luo M."/>
            <person name="Kudrna D."/>
            <person name="Wing R.A."/>
            <person name="Meyers B.C."/>
            <person name="Yi K."/>
            <person name="Kong H."/>
            <person name="Lavrijsen P."/>
            <person name="Sunseri F."/>
            <person name="Falavigna A."/>
            <person name="Ye Y."/>
            <person name="Leebens-Mack J.H."/>
            <person name="Chen G."/>
        </authorList>
    </citation>
    <scope>NUCLEOTIDE SEQUENCE [LARGE SCALE GENOMIC DNA]</scope>
    <source>
        <strain evidence="2">cv. DH0086</strain>
    </source>
</reference>
<evidence type="ECO:0000313" key="1">
    <source>
        <dbReference type="EMBL" id="ONK75705.1"/>
    </source>
</evidence>
<protein>
    <submittedName>
        <fullName evidence="1">Uncharacterized protein</fullName>
    </submittedName>
</protein>
<dbReference type="InterPro" id="IPR006994">
    <property type="entry name" value="TCF25/Rqc1"/>
</dbReference>
<name>A0A5P1FBH7_ASPOF</name>
<gene>
    <name evidence="1" type="ORF">A4U43_C03F19690</name>
</gene>
<dbReference type="Proteomes" id="UP000243459">
    <property type="component" value="Chromosome 3"/>
</dbReference>
<proteinExistence type="predicted"/>
<keyword evidence="2" id="KW-1185">Reference proteome</keyword>
<dbReference type="GO" id="GO:1990112">
    <property type="term" value="C:RQC complex"/>
    <property type="evidence" value="ECO:0007669"/>
    <property type="project" value="TreeGrafter"/>
</dbReference>
<dbReference type="Pfam" id="PF04910">
    <property type="entry name" value="Tcf25"/>
    <property type="match status" value="1"/>
</dbReference>
<evidence type="ECO:0000313" key="2">
    <source>
        <dbReference type="Proteomes" id="UP000243459"/>
    </source>
</evidence>
<dbReference type="PANTHER" id="PTHR22684">
    <property type="entry name" value="NULP1-RELATED"/>
    <property type="match status" value="1"/>
</dbReference>
<organism evidence="1 2">
    <name type="scientific">Asparagus officinalis</name>
    <name type="common">Garden asparagus</name>
    <dbReference type="NCBI Taxonomy" id="4686"/>
    <lineage>
        <taxon>Eukaryota</taxon>
        <taxon>Viridiplantae</taxon>
        <taxon>Streptophyta</taxon>
        <taxon>Embryophyta</taxon>
        <taxon>Tracheophyta</taxon>
        <taxon>Spermatophyta</taxon>
        <taxon>Magnoliopsida</taxon>
        <taxon>Liliopsida</taxon>
        <taxon>Asparagales</taxon>
        <taxon>Asparagaceae</taxon>
        <taxon>Asparagoideae</taxon>
        <taxon>Asparagus</taxon>
    </lineage>
</organism>
<dbReference type="PANTHER" id="PTHR22684:SF0">
    <property type="entry name" value="RIBOSOME QUALITY CONTROL COMPLEX SUBUNIT TCF25"/>
    <property type="match status" value="1"/>
</dbReference>